<feature type="region of interest" description="Disordered" evidence="5">
    <location>
        <begin position="794"/>
        <end position="813"/>
    </location>
</feature>
<feature type="compositionally biased region" description="Acidic residues" evidence="5">
    <location>
        <begin position="1534"/>
        <end position="1545"/>
    </location>
</feature>
<reference evidence="8" key="2">
    <citation type="journal article" date="2018" name="Nat. Commun.">
        <title>Extreme sensitivity to ultraviolet light in the fungal pathogen causing white-nose syndrome of bats.</title>
        <authorList>
            <person name="Palmer J.M."/>
            <person name="Drees K.P."/>
            <person name="Foster J.T."/>
            <person name="Lindner D.L."/>
        </authorList>
    </citation>
    <scope>NUCLEOTIDE SEQUENCE [LARGE SCALE GENOMIC DNA]</scope>
    <source>
        <strain evidence="8">UAMH 10579</strain>
    </source>
</reference>
<dbReference type="GeneID" id="28838846"/>
<feature type="compositionally biased region" description="Basic and acidic residues" evidence="5">
    <location>
        <begin position="1068"/>
        <end position="1077"/>
    </location>
</feature>
<dbReference type="Pfam" id="PF10497">
    <property type="entry name" value="zf-4CXXC_R1"/>
    <property type="match status" value="1"/>
</dbReference>
<feature type="compositionally biased region" description="Acidic residues" evidence="5">
    <location>
        <begin position="977"/>
        <end position="987"/>
    </location>
</feature>
<evidence type="ECO:0000256" key="3">
    <source>
        <dbReference type="ARBA" id="ARBA00023163"/>
    </source>
</evidence>
<feature type="compositionally biased region" description="Gly residues" evidence="5">
    <location>
        <begin position="1556"/>
        <end position="1565"/>
    </location>
</feature>
<evidence type="ECO:0000313" key="8">
    <source>
        <dbReference type="Proteomes" id="UP000091956"/>
    </source>
</evidence>
<keyword evidence="2" id="KW-0805">Transcription regulation</keyword>
<keyword evidence="3" id="KW-0804">Transcription</keyword>
<dbReference type="Gene3D" id="2.60.120.650">
    <property type="entry name" value="Cupin"/>
    <property type="match status" value="1"/>
</dbReference>
<dbReference type="InterPro" id="IPR013083">
    <property type="entry name" value="Znf_RING/FYVE/PHD"/>
</dbReference>
<feature type="region of interest" description="Disordered" evidence="5">
    <location>
        <begin position="934"/>
        <end position="1406"/>
    </location>
</feature>
<evidence type="ECO:0000256" key="5">
    <source>
        <dbReference type="SAM" id="MobiDB-lite"/>
    </source>
</evidence>
<feature type="compositionally biased region" description="Basic residues" evidence="5">
    <location>
        <begin position="577"/>
        <end position="587"/>
    </location>
</feature>
<feature type="region of interest" description="Disordered" evidence="5">
    <location>
        <begin position="553"/>
        <end position="587"/>
    </location>
</feature>
<sequence length="1586" mass="175817">MPSNLHPQAMFDPIPPDLDLSALVEKTPNFDYVIRISTDQIRELGLQEFEKLVLLHVIQGGKPLVVEGWESDLPPWLYSATWMQDNLGKKQEQVRDIANHTNVPMTIGHYLNSLEKLTRQWTPTNFRDAKRQRLYLKDIDCPEAWDHQLREYIPQTLLYLNNCVGEKGGPGSVHERDKYNHLVMGQGIAPAGDLMSNLPPEMRAENMMCYIGHEGTYTPAHREMCATVGQNIMVETSDVGKGEKPGSSIWFMTETKDREVVSEYFLSMLGHDIEVENHFAQIVAWKKAPFPVYIVEQKVGDFILIPPLAPHQVWNRGTRTMKVAWNRTTVETLEMALSEALPRARMVCRDEQYKCKAIVYYSLLRYYTDLQKTEKEEESGFGAYQSEPVRFAPRVRQLQRDFKRLFGLYKTILVSEMFSPDMPKEKNVEFIQFDSNVTCSYCRCNIFNRFLTCKTCVGELENGDEDTYDICMDCYAMGRSCACLSNLQWVEQWRWPELTKRYDVWRAMVLYIDGYVDNTSPQTLEIERQHSGKKPIAQICQEQLKKRPWRDITKPHVLDPLPGDSDVEPEADDEGRPKKRKGKRQSLAEKKHRSTCHICRKMEADWKLAFCTTCPLSYCYGTLWRAFDIKPEKIMETLDWQCPKCRLICSCGACRRVNSSKQIPYQPKGTLLGHDTRMVADPRSVESLVDFSRTNLAWLKGEEDTAPKDSVRMKKLMEKAQAEKSRDETLEEDSEMGQRMGSQHMDMQPVGDAIDPALLSGGDGGAPTAPMFGGTGVSKLPPTIDVDANPAFASPADVMKNPDSVYPDPQGIPRERMMGIGYYQQRNDADKILFDAPDAAAEDEHQDAAYPRLQSDSEDGLLVRPNKKHQRESLKGPVDEAYLQFQAAQKKQKLTDAKREGKFFMTKNKLEGGKPCKVKLLLPNHKEFLGRLQAFGEEEAPRHNPRPGRGSLGRKEQVGVDSMVVTSDVRENAVYLQDDEDEEEEPEINTIVPVRRYPRGSVSAPQEKERAPRGSISAPPAKEGTIVVEPRKSQGRPPRSQVSATMAPELSLANNVDTPKRGPGRPPRRSDVPEPARESILSNSPEIQRRGPGRPPKSRISEPPALEPHLISGPENRRFIGGRPRRSEVSESAPEPTISSPEIQKRGPGRPRRSGVAVSTTPAPENGVGTTTAAPPPLGTRMRRSGMFQKPAAPDAPAAEPAIAQKRDPGRPPRKSTSLGVDEGLQANKRPRSPEAQNAEADTRLEKKRRGSSLFVSDDSDEVEEPTNSFTAVNSVPIKTENPPPAETTAAETITISPLRASSRANSIHKDADARPRSRDMDGSTSLSPRPVPGVSTDSPIRFDDNDDGEIVYNDDNDDGGFFSSHSSHSSHYQSATPSVADRAESQQPPPSGAASSAGSVISTGYRDAKMEAMRLAEEEMKEEMERARVKRGGPPKPAVAGGSAGFKAMFLDEEEEQESVSPSPPPPVKAAPATVPATKLAETRAVSVKPAATAPPRGGGGMQIRLPRFSPQQTSGVGEKRGIEKVGSPTSEESSDDGGDADEEIPARRVVPVAGRGGTVGLGLGFARRGRGGGRGRGRGVGRGG</sequence>
<dbReference type="InterPro" id="IPR018866">
    <property type="entry name" value="Znf-4CXXC_R1"/>
</dbReference>
<feature type="region of interest" description="Disordered" evidence="5">
    <location>
        <begin position="1419"/>
        <end position="1586"/>
    </location>
</feature>
<keyword evidence="4" id="KW-0539">Nucleus</keyword>
<dbReference type="STRING" id="342668.A0A1B8GMB4"/>
<feature type="domain" description="JmjC" evidence="6">
    <location>
        <begin position="178"/>
        <end position="344"/>
    </location>
</feature>
<reference evidence="7 8" key="1">
    <citation type="submission" date="2016-03" db="EMBL/GenBank/DDBJ databases">
        <title>Comparative genomics of Pseudogymnoascus destructans, the fungus causing white-nose syndrome of bats.</title>
        <authorList>
            <person name="Palmer J.M."/>
            <person name="Drees K.P."/>
            <person name="Foster J.T."/>
            <person name="Lindner D.L."/>
        </authorList>
    </citation>
    <scope>NUCLEOTIDE SEQUENCE [LARGE SCALE GENOMIC DNA]</scope>
    <source>
        <strain evidence="7 8">UAMH 10579</strain>
    </source>
</reference>
<accession>A0A1B8GMB4</accession>
<dbReference type="GO" id="GO:0005634">
    <property type="term" value="C:nucleus"/>
    <property type="evidence" value="ECO:0007669"/>
    <property type="project" value="UniProtKB-SubCell"/>
</dbReference>
<dbReference type="OrthoDB" id="298344at2759"/>
<dbReference type="EMBL" id="KV460225">
    <property type="protein sequence ID" value="OBT96975.1"/>
    <property type="molecule type" value="Genomic_DNA"/>
</dbReference>
<dbReference type="RefSeq" id="XP_018130708.1">
    <property type="nucleotide sequence ID" value="XM_018274924.2"/>
</dbReference>
<name>A0A1B8GMB4_9PEZI</name>
<dbReference type="CDD" id="cd15489">
    <property type="entry name" value="PHD_SF"/>
    <property type="match status" value="1"/>
</dbReference>
<organism evidence="7 8">
    <name type="scientific">Pseudogymnoascus verrucosus</name>
    <dbReference type="NCBI Taxonomy" id="342668"/>
    <lineage>
        <taxon>Eukaryota</taxon>
        <taxon>Fungi</taxon>
        <taxon>Dikarya</taxon>
        <taxon>Ascomycota</taxon>
        <taxon>Pezizomycotina</taxon>
        <taxon>Leotiomycetes</taxon>
        <taxon>Thelebolales</taxon>
        <taxon>Thelebolaceae</taxon>
        <taxon>Pseudogymnoascus</taxon>
    </lineage>
</organism>
<gene>
    <name evidence="7" type="ORF">VE01_05460</name>
</gene>
<dbReference type="InterPro" id="IPR003347">
    <property type="entry name" value="JmjC_dom"/>
</dbReference>
<dbReference type="SMART" id="SM00558">
    <property type="entry name" value="JmjC"/>
    <property type="match status" value="1"/>
</dbReference>
<dbReference type="Gene3D" id="3.30.40.10">
    <property type="entry name" value="Zinc/RING finger domain, C3HC4 (zinc finger)"/>
    <property type="match status" value="1"/>
</dbReference>
<dbReference type="PROSITE" id="PS51184">
    <property type="entry name" value="JMJC"/>
    <property type="match status" value="1"/>
</dbReference>
<feature type="compositionally biased region" description="Acidic residues" evidence="5">
    <location>
        <begin position="1345"/>
        <end position="1359"/>
    </location>
</feature>
<protein>
    <recommendedName>
        <fullName evidence="6">JmjC domain-containing protein</fullName>
    </recommendedName>
</protein>
<evidence type="ECO:0000313" key="7">
    <source>
        <dbReference type="EMBL" id="OBT96975.1"/>
    </source>
</evidence>
<comment type="subcellular location">
    <subcellularLocation>
        <location evidence="1">Nucleus</location>
    </subcellularLocation>
</comment>
<dbReference type="Proteomes" id="UP000091956">
    <property type="component" value="Unassembled WGS sequence"/>
</dbReference>
<evidence type="ECO:0000256" key="2">
    <source>
        <dbReference type="ARBA" id="ARBA00023015"/>
    </source>
</evidence>
<keyword evidence="8" id="KW-1185">Reference proteome</keyword>
<feature type="compositionally biased region" description="Low complexity" evidence="5">
    <location>
        <begin position="1287"/>
        <end position="1296"/>
    </location>
</feature>
<dbReference type="Pfam" id="PF02373">
    <property type="entry name" value="JmjC"/>
    <property type="match status" value="1"/>
</dbReference>
<evidence type="ECO:0000256" key="4">
    <source>
        <dbReference type="ARBA" id="ARBA00023242"/>
    </source>
</evidence>
<evidence type="ECO:0000259" key="6">
    <source>
        <dbReference type="PROSITE" id="PS51184"/>
    </source>
</evidence>
<feature type="region of interest" description="Disordered" evidence="5">
    <location>
        <begin position="718"/>
        <end position="746"/>
    </location>
</feature>
<feature type="compositionally biased region" description="Basic residues" evidence="5">
    <location>
        <begin position="1569"/>
        <end position="1586"/>
    </location>
</feature>
<dbReference type="SUPFAM" id="SSF51197">
    <property type="entry name" value="Clavaminate synthase-like"/>
    <property type="match status" value="1"/>
</dbReference>
<feature type="compositionally biased region" description="Low complexity" evidence="5">
    <location>
        <begin position="1191"/>
        <end position="1204"/>
    </location>
</feature>
<feature type="compositionally biased region" description="Basic and acidic residues" evidence="5">
    <location>
        <begin position="1308"/>
        <end position="1322"/>
    </location>
</feature>
<evidence type="ECO:0000256" key="1">
    <source>
        <dbReference type="ARBA" id="ARBA00004123"/>
    </source>
</evidence>
<feature type="compositionally biased region" description="Basic and acidic residues" evidence="5">
    <location>
        <begin position="1419"/>
        <end position="1428"/>
    </location>
</feature>
<feature type="compositionally biased region" description="Low complexity" evidence="5">
    <location>
        <begin position="1471"/>
        <end position="1480"/>
    </location>
</feature>
<feature type="compositionally biased region" description="Basic and acidic residues" evidence="5">
    <location>
        <begin position="718"/>
        <end position="728"/>
    </location>
</feature>
<proteinExistence type="predicted"/>